<evidence type="ECO:0000313" key="13">
    <source>
        <dbReference type="EMBL" id="KZN03169.1"/>
    </source>
</evidence>
<evidence type="ECO:0000256" key="9">
    <source>
        <dbReference type="ARBA" id="ARBA00048679"/>
    </source>
</evidence>
<dbReference type="Gene3D" id="3.80.10.10">
    <property type="entry name" value="Ribonuclease Inhibitor"/>
    <property type="match status" value="1"/>
</dbReference>
<keyword evidence="10" id="KW-0547">Nucleotide-binding</keyword>
<keyword evidence="7 11" id="KW-0472">Membrane</keyword>
<dbReference type="Pfam" id="PF12819">
    <property type="entry name" value="Malectin_like"/>
    <property type="match status" value="1"/>
</dbReference>
<feature type="transmembrane region" description="Helical" evidence="11">
    <location>
        <begin position="199"/>
        <end position="222"/>
    </location>
</feature>
<evidence type="ECO:0000256" key="11">
    <source>
        <dbReference type="SAM" id="Phobius"/>
    </source>
</evidence>
<evidence type="ECO:0000256" key="4">
    <source>
        <dbReference type="ARBA" id="ARBA00022692"/>
    </source>
</evidence>
<evidence type="ECO:0000256" key="8">
    <source>
        <dbReference type="ARBA" id="ARBA00047899"/>
    </source>
</evidence>
<keyword evidence="5" id="KW-0677">Repeat</keyword>
<dbReference type="InterPro" id="IPR001611">
    <property type="entry name" value="Leu-rich_rpt"/>
</dbReference>
<dbReference type="PANTHER" id="PTHR45631:SF202">
    <property type="entry name" value="SENESCENCE-INDUCED RECEPTOR-LIKE SERINE_THREONINE-PROTEIN KINASE"/>
    <property type="match status" value="1"/>
</dbReference>
<dbReference type="FunFam" id="3.30.200.20:FF:000394">
    <property type="entry name" value="Leucine-rich repeat receptor-like protein kinase"/>
    <property type="match status" value="1"/>
</dbReference>
<dbReference type="AlphaFoldDB" id="A0A166C1Q1"/>
<dbReference type="PANTHER" id="PTHR45631">
    <property type="entry name" value="OS07G0107800 PROTEIN-RELATED"/>
    <property type="match status" value="1"/>
</dbReference>
<dbReference type="InterPro" id="IPR011009">
    <property type="entry name" value="Kinase-like_dom_sf"/>
</dbReference>
<dbReference type="EC" id="2.7.11.1" evidence="2"/>
<evidence type="ECO:0000256" key="2">
    <source>
        <dbReference type="ARBA" id="ARBA00012513"/>
    </source>
</evidence>
<organism evidence="13">
    <name type="scientific">Daucus carota subsp. sativus</name>
    <name type="common">Carrot</name>
    <dbReference type="NCBI Taxonomy" id="79200"/>
    <lineage>
        <taxon>Eukaryota</taxon>
        <taxon>Viridiplantae</taxon>
        <taxon>Streptophyta</taxon>
        <taxon>Embryophyta</taxon>
        <taxon>Tracheophyta</taxon>
        <taxon>Spermatophyta</taxon>
        <taxon>Magnoliopsida</taxon>
        <taxon>eudicotyledons</taxon>
        <taxon>Gunneridae</taxon>
        <taxon>Pentapetalae</taxon>
        <taxon>asterids</taxon>
        <taxon>campanulids</taxon>
        <taxon>Apiales</taxon>
        <taxon>Apiaceae</taxon>
        <taxon>Apioideae</taxon>
        <taxon>Scandiceae</taxon>
        <taxon>Daucinae</taxon>
        <taxon>Daucus</taxon>
        <taxon>Daucus sect. Daucus</taxon>
    </lineage>
</organism>
<reference evidence="13" key="1">
    <citation type="journal article" date="2016" name="Nat. Genet.">
        <title>A high-quality carrot genome assembly provides new insights into carotenoid accumulation and asterid genome evolution.</title>
        <authorList>
            <person name="Iorizzo M."/>
            <person name="Ellison S."/>
            <person name="Senalik D."/>
            <person name="Zeng P."/>
            <person name="Satapoomin P."/>
            <person name="Huang J."/>
            <person name="Bowman M."/>
            <person name="Iovene M."/>
            <person name="Sanseverino W."/>
            <person name="Cavagnaro P."/>
            <person name="Yildiz M."/>
            <person name="Macko-Podgorni A."/>
            <person name="Moranska E."/>
            <person name="Grzebelus E."/>
            <person name="Grzebelus D."/>
            <person name="Ashrafi H."/>
            <person name="Zheng Z."/>
            <person name="Cheng S."/>
            <person name="Spooner D."/>
            <person name="Van Deynze A."/>
            <person name="Simon P."/>
        </authorList>
    </citation>
    <scope>NUCLEOTIDE SEQUENCE [LARGE SCALE GENOMIC DNA]</scope>
    <source>
        <tissue evidence="13">Leaf</tissue>
    </source>
</reference>
<keyword evidence="10" id="KW-0067">ATP-binding</keyword>
<protein>
    <recommendedName>
        <fullName evidence="2">non-specific serine/threonine protein kinase</fullName>
        <ecNumber evidence="2">2.7.11.1</ecNumber>
    </recommendedName>
</protein>
<dbReference type="GO" id="GO:0004672">
    <property type="term" value="F:protein kinase activity"/>
    <property type="evidence" value="ECO:0007669"/>
    <property type="project" value="InterPro"/>
</dbReference>
<feature type="domain" description="Protein kinase" evidence="12">
    <location>
        <begin position="254"/>
        <end position="512"/>
    </location>
</feature>
<evidence type="ECO:0000256" key="6">
    <source>
        <dbReference type="ARBA" id="ARBA00022989"/>
    </source>
</evidence>
<accession>A0A166C1Q1</accession>
<comment type="catalytic activity">
    <reaction evidence="9">
        <text>L-seryl-[protein] + ATP = O-phospho-L-seryl-[protein] + ADP + H(+)</text>
        <dbReference type="Rhea" id="RHEA:17989"/>
        <dbReference type="Rhea" id="RHEA-COMP:9863"/>
        <dbReference type="Rhea" id="RHEA-COMP:11604"/>
        <dbReference type="ChEBI" id="CHEBI:15378"/>
        <dbReference type="ChEBI" id="CHEBI:29999"/>
        <dbReference type="ChEBI" id="CHEBI:30616"/>
        <dbReference type="ChEBI" id="CHEBI:83421"/>
        <dbReference type="ChEBI" id="CHEBI:456216"/>
        <dbReference type="EC" id="2.7.11.1"/>
    </reaction>
</comment>
<feature type="binding site" evidence="10">
    <location>
        <position position="281"/>
    </location>
    <ligand>
        <name>ATP</name>
        <dbReference type="ChEBI" id="CHEBI:30616"/>
    </ligand>
</feature>
<dbReference type="PROSITE" id="PS50011">
    <property type="entry name" value="PROTEIN_KINASE_DOM"/>
    <property type="match status" value="1"/>
</dbReference>
<evidence type="ECO:0000256" key="5">
    <source>
        <dbReference type="ARBA" id="ARBA00022737"/>
    </source>
</evidence>
<sequence length="512" mass="57134">MTTAIAPDNSSNPLKLPWTPANASDQFLIYMYFSEVQTLQPNQTREFDIYLDGKPWSRRPVTPYNRSTVTVYSDALEKPAASHELVIQKTKRSTLPPILNAFELFTVKKFLQFQTDDQDSKDLSDNNLSGDIPDFLSQLTLLRILNLKGNNFTGSVPSSLLSKSKSGLLLLSLDSSQEGGDTNRCLSSSCKKSTNKSTILIAVSIASVLVLILIAVIIILWMRSYKMRQAYIKDDSLETKKRQFTYSEIISITNNFEKIVGKGGFGTVYHGYVDDTQVAVKMLSATSVQGYKEFQTEAKLLMSIHHKNLTTLVGYCNEENKLGIIYEYIANGDLEGHLSGRNPYVLSWEQRILIAIDAAEGGSHVTTVVAGTPGYLDPEYYRSNRLTEKSDVYSFGIVLMEIITGRPAIGTSNDRGHIVEWVKSRLEEGDVEIIVDSRIRENVDMNSVWRTVEIALACVSTASDDRPTMDFVVSQLKESLSNDLCRSETRKKELVGVQSLNLESEVSGPQPR</sequence>
<dbReference type="InterPro" id="IPR001245">
    <property type="entry name" value="Ser-Thr/Tyr_kinase_cat_dom"/>
</dbReference>
<keyword evidence="4 11" id="KW-0812">Transmembrane</keyword>
<keyword evidence="6 11" id="KW-1133">Transmembrane helix</keyword>
<dbReference type="GO" id="GO:0005524">
    <property type="term" value="F:ATP binding"/>
    <property type="evidence" value="ECO:0007669"/>
    <property type="project" value="UniProtKB-UniRule"/>
</dbReference>
<keyword evidence="3" id="KW-0433">Leucine-rich repeat</keyword>
<comment type="caution">
    <text evidence="13">The sequence shown here is derived from an EMBL/GenBank/DDBJ whole genome shotgun (WGS) entry which is preliminary data.</text>
</comment>
<gene>
    <name evidence="13" type="ORF">DCAR_011925</name>
</gene>
<dbReference type="InterPro" id="IPR024788">
    <property type="entry name" value="Malectin-like_Carb-bd_dom"/>
</dbReference>
<comment type="catalytic activity">
    <reaction evidence="8">
        <text>L-threonyl-[protein] + ATP = O-phospho-L-threonyl-[protein] + ADP + H(+)</text>
        <dbReference type="Rhea" id="RHEA:46608"/>
        <dbReference type="Rhea" id="RHEA-COMP:11060"/>
        <dbReference type="Rhea" id="RHEA-COMP:11605"/>
        <dbReference type="ChEBI" id="CHEBI:15378"/>
        <dbReference type="ChEBI" id="CHEBI:30013"/>
        <dbReference type="ChEBI" id="CHEBI:30616"/>
        <dbReference type="ChEBI" id="CHEBI:61977"/>
        <dbReference type="ChEBI" id="CHEBI:456216"/>
        <dbReference type="EC" id="2.7.11.1"/>
    </reaction>
</comment>
<dbReference type="Gene3D" id="1.10.510.10">
    <property type="entry name" value="Transferase(Phosphotransferase) domain 1"/>
    <property type="match status" value="2"/>
</dbReference>
<evidence type="ECO:0000256" key="7">
    <source>
        <dbReference type="ARBA" id="ARBA00023136"/>
    </source>
</evidence>
<evidence type="ECO:0000259" key="12">
    <source>
        <dbReference type="PROSITE" id="PS50011"/>
    </source>
</evidence>
<comment type="subcellular location">
    <subcellularLocation>
        <location evidence="1">Membrane</location>
        <topology evidence="1">Single-pass membrane protein</topology>
    </subcellularLocation>
</comment>
<dbReference type="EMBL" id="LNRQ01000003">
    <property type="protein sequence ID" value="KZN03169.1"/>
    <property type="molecule type" value="Genomic_DNA"/>
</dbReference>
<dbReference type="Pfam" id="PF07714">
    <property type="entry name" value="PK_Tyr_Ser-Thr"/>
    <property type="match status" value="2"/>
</dbReference>
<dbReference type="InterPro" id="IPR017441">
    <property type="entry name" value="Protein_kinase_ATP_BS"/>
</dbReference>
<dbReference type="Gramene" id="KZN03169">
    <property type="protein sequence ID" value="KZN03169"/>
    <property type="gene ID" value="DCAR_011925"/>
</dbReference>
<evidence type="ECO:0000256" key="1">
    <source>
        <dbReference type="ARBA" id="ARBA00004167"/>
    </source>
</evidence>
<dbReference type="InterPro" id="IPR032675">
    <property type="entry name" value="LRR_dom_sf"/>
</dbReference>
<dbReference type="OMA" id="IMENTHI"/>
<dbReference type="Pfam" id="PF00560">
    <property type="entry name" value="LRR_1"/>
    <property type="match status" value="2"/>
</dbReference>
<dbReference type="PROSITE" id="PS00107">
    <property type="entry name" value="PROTEIN_KINASE_ATP"/>
    <property type="match status" value="1"/>
</dbReference>
<name>A0A166C1Q1_DAUCS</name>
<evidence type="ECO:0000256" key="3">
    <source>
        <dbReference type="ARBA" id="ARBA00022614"/>
    </source>
</evidence>
<dbReference type="InterPro" id="IPR000719">
    <property type="entry name" value="Prot_kinase_dom"/>
</dbReference>
<dbReference type="GO" id="GO:0016020">
    <property type="term" value="C:membrane"/>
    <property type="evidence" value="ECO:0007669"/>
    <property type="project" value="UniProtKB-SubCell"/>
</dbReference>
<dbReference type="SUPFAM" id="SSF56112">
    <property type="entry name" value="Protein kinase-like (PK-like)"/>
    <property type="match status" value="1"/>
</dbReference>
<proteinExistence type="predicted"/>
<evidence type="ECO:0000256" key="10">
    <source>
        <dbReference type="PROSITE-ProRule" id="PRU10141"/>
    </source>
</evidence>
<dbReference type="SUPFAM" id="SSF52058">
    <property type="entry name" value="L domain-like"/>
    <property type="match status" value="1"/>
</dbReference>